<feature type="region of interest" description="Disordered" evidence="1">
    <location>
        <begin position="75"/>
        <end position="106"/>
    </location>
</feature>
<dbReference type="OrthoDB" id="3044029at2759"/>
<sequence length="262" mass="28360">MFFQCLLWFYLVTLAKCLTFNNSNLNEPDDLLAAVQHIFPFSPFQNRSISLSGKDVEGSFKPLQPTGRSRFRARLKVTEPKIKRGSPTKNTSPTPAPSGDPHSGTTVHIADGTDFALLMPSGGEMISDAENDGSSYCSESSKDSTCLHHLPVGFIRASSVSRADDDSWIQVTGCMDSSKYPFASGDDGGQFDVRFPNGAQCTFGGYGASFIQQLQPTANRFCLRCCSSPGDQENCNSHQDRAGCPVAVPGVYDFPNLGVRCS</sequence>
<dbReference type="STRING" id="933084.A0A067PL40"/>
<keyword evidence="2" id="KW-0732">Signal</keyword>
<dbReference type="AlphaFoldDB" id="A0A067PL40"/>
<dbReference type="HOGENOM" id="CLU_1061959_0_0_1"/>
<protein>
    <submittedName>
        <fullName evidence="3">Uncharacterized protein</fullName>
    </submittedName>
</protein>
<name>A0A067PL40_9AGAM</name>
<dbReference type="Proteomes" id="UP000027265">
    <property type="component" value="Unassembled WGS sequence"/>
</dbReference>
<feature type="chain" id="PRO_5001643222" evidence="2">
    <location>
        <begin position="18"/>
        <end position="262"/>
    </location>
</feature>
<dbReference type="InParanoid" id="A0A067PL40"/>
<proteinExistence type="predicted"/>
<keyword evidence="4" id="KW-1185">Reference proteome</keyword>
<evidence type="ECO:0000256" key="1">
    <source>
        <dbReference type="SAM" id="MobiDB-lite"/>
    </source>
</evidence>
<gene>
    <name evidence="3" type="ORF">JAAARDRAFT_62755</name>
</gene>
<evidence type="ECO:0000313" key="4">
    <source>
        <dbReference type="Proteomes" id="UP000027265"/>
    </source>
</evidence>
<dbReference type="EMBL" id="KL197751">
    <property type="protein sequence ID" value="KDQ51181.1"/>
    <property type="molecule type" value="Genomic_DNA"/>
</dbReference>
<reference evidence="4" key="1">
    <citation type="journal article" date="2014" name="Proc. Natl. Acad. Sci. U.S.A.">
        <title>Extensive sampling of basidiomycete genomes demonstrates inadequacy of the white-rot/brown-rot paradigm for wood decay fungi.</title>
        <authorList>
            <person name="Riley R."/>
            <person name="Salamov A.A."/>
            <person name="Brown D.W."/>
            <person name="Nagy L.G."/>
            <person name="Floudas D."/>
            <person name="Held B.W."/>
            <person name="Levasseur A."/>
            <person name="Lombard V."/>
            <person name="Morin E."/>
            <person name="Otillar R."/>
            <person name="Lindquist E.A."/>
            <person name="Sun H."/>
            <person name="LaButti K.M."/>
            <person name="Schmutz J."/>
            <person name="Jabbour D."/>
            <person name="Luo H."/>
            <person name="Baker S.E."/>
            <person name="Pisabarro A.G."/>
            <person name="Walton J.D."/>
            <person name="Blanchette R.A."/>
            <person name="Henrissat B."/>
            <person name="Martin F."/>
            <person name="Cullen D."/>
            <person name="Hibbett D.S."/>
            <person name="Grigoriev I.V."/>
        </authorList>
    </citation>
    <scope>NUCLEOTIDE SEQUENCE [LARGE SCALE GENOMIC DNA]</scope>
    <source>
        <strain evidence="4">MUCL 33604</strain>
    </source>
</reference>
<evidence type="ECO:0000313" key="3">
    <source>
        <dbReference type="EMBL" id="KDQ51181.1"/>
    </source>
</evidence>
<accession>A0A067PL40</accession>
<feature type="signal peptide" evidence="2">
    <location>
        <begin position="1"/>
        <end position="17"/>
    </location>
</feature>
<evidence type="ECO:0000256" key="2">
    <source>
        <dbReference type="SAM" id="SignalP"/>
    </source>
</evidence>
<organism evidence="3 4">
    <name type="scientific">Jaapia argillacea MUCL 33604</name>
    <dbReference type="NCBI Taxonomy" id="933084"/>
    <lineage>
        <taxon>Eukaryota</taxon>
        <taxon>Fungi</taxon>
        <taxon>Dikarya</taxon>
        <taxon>Basidiomycota</taxon>
        <taxon>Agaricomycotina</taxon>
        <taxon>Agaricomycetes</taxon>
        <taxon>Agaricomycetidae</taxon>
        <taxon>Jaapiales</taxon>
        <taxon>Jaapiaceae</taxon>
        <taxon>Jaapia</taxon>
    </lineage>
</organism>